<dbReference type="AlphaFoldDB" id="A0A6A6VM60"/>
<gene>
    <name evidence="2" type="ORF">M011DRAFT_234530</name>
</gene>
<evidence type="ECO:0000313" key="3">
    <source>
        <dbReference type="Proteomes" id="UP000799440"/>
    </source>
</evidence>
<dbReference type="EMBL" id="MU006564">
    <property type="protein sequence ID" value="KAF2750237.1"/>
    <property type="molecule type" value="Genomic_DNA"/>
</dbReference>
<accession>A0A6A6VM60</accession>
<reference evidence="2" key="1">
    <citation type="journal article" date="2020" name="Stud. Mycol.">
        <title>101 Dothideomycetes genomes: a test case for predicting lifestyles and emergence of pathogens.</title>
        <authorList>
            <person name="Haridas S."/>
            <person name="Albert R."/>
            <person name="Binder M."/>
            <person name="Bloem J."/>
            <person name="Labutti K."/>
            <person name="Salamov A."/>
            <person name="Andreopoulos B."/>
            <person name="Baker S."/>
            <person name="Barry K."/>
            <person name="Bills G."/>
            <person name="Bluhm B."/>
            <person name="Cannon C."/>
            <person name="Castanera R."/>
            <person name="Culley D."/>
            <person name="Daum C."/>
            <person name="Ezra D."/>
            <person name="Gonzalez J."/>
            <person name="Henrissat B."/>
            <person name="Kuo A."/>
            <person name="Liang C."/>
            <person name="Lipzen A."/>
            <person name="Lutzoni F."/>
            <person name="Magnuson J."/>
            <person name="Mondo S."/>
            <person name="Nolan M."/>
            <person name="Ohm R."/>
            <person name="Pangilinan J."/>
            <person name="Park H.-J."/>
            <person name="Ramirez L."/>
            <person name="Alfaro M."/>
            <person name="Sun H."/>
            <person name="Tritt A."/>
            <person name="Yoshinaga Y."/>
            <person name="Zwiers L.-H."/>
            <person name="Turgeon B."/>
            <person name="Goodwin S."/>
            <person name="Spatafora J."/>
            <person name="Crous P."/>
            <person name="Grigoriev I."/>
        </authorList>
    </citation>
    <scope>NUCLEOTIDE SEQUENCE</scope>
    <source>
        <strain evidence="2">CBS 119925</strain>
    </source>
</reference>
<proteinExistence type="predicted"/>
<evidence type="ECO:0000256" key="1">
    <source>
        <dbReference type="SAM" id="MobiDB-lite"/>
    </source>
</evidence>
<feature type="region of interest" description="Disordered" evidence="1">
    <location>
        <begin position="1"/>
        <end position="25"/>
    </location>
</feature>
<sequence>MCGITSAQPPRRRRPKIGVVDPADGPLSQGPALVTLTRYPHRDWHHCPVCPVRAPRSGSQASREKCDIPFPSSPDHRPSSAVSDSCAALLLRPCPLSVNLPCFTPDQTLFSYPIHTLVTPCTSCAAFLYQASCVALGFHHRFSSAVPPTTLSASAPRVTRHLIHRPGTSAELLPTTASSICVLPSSKPTAFRLKEPSSICSPPSTTSPKSSFMS</sequence>
<feature type="region of interest" description="Disordered" evidence="1">
    <location>
        <begin position="194"/>
        <end position="214"/>
    </location>
</feature>
<evidence type="ECO:0000313" key="2">
    <source>
        <dbReference type="EMBL" id="KAF2750237.1"/>
    </source>
</evidence>
<name>A0A6A6VM60_9PLEO</name>
<organism evidence="2 3">
    <name type="scientific">Sporormia fimetaria CBS 119925</name>
    <dbReference type="NCBI Taxonomy" id="1340428"/>
    <lineage>
        <taxon>Eukaryota</taxon>
        <taxon>Fungi</taxon>
        <taxon>Dikarya</taxon>
        <taxon>Ascomycota</taxon>
        <taxon>Pezizomycotina</taxon>
        <taxon>Dothideomycetes</taxon>
        <taxon>Pleosporomycetidae</taxon>
        <taxon>Pleosporales</taxon>
        <taxon>Sporormiaceae</taxon>
        <taxon>Sporormia</taxon>
    </lineage>
</organism>
<keyword evidence="3" id="KW-1185">Reference proteome</keyword>
<feature type="compositionally biased region" description="Low complexity" evidence="1">
    <location>
        <begin position="196"/>
        <end position="214"/>
    </location>
</feature>
<dbReference type="Proteomes" id="UP000799440">
    <property type="component" value="Unassembled WGS sequence"/>
</dbReference>
<protein>
    <submittedName>
        <fullName evidence="2">Uncharacterized protein</fullName>
    </submittedName>
</protein>